<dbReference type="SUPFAM" id="SSF69572">
    <property type="entry name" value="Activating enzymes of the ubiquitin-like proteins"/>
    <property type="match status" value="1"/>
</dbReference>
<dbReference type="InterPro" id="IPR035985">
    <property type="entry name" value="Ubiquitin-activating_enz"/>
</dbReference>
<dbReference type="EMBL" id="UINC01040728">
    <property type="protein sequence ID" value="SVB41009.1"/>
    <property type="molecule type" value="Genomic_DNA"/>
</dbReference>
<dbReference type="NCBIfam" id="NF004281">
    <property type="entry name" value="PRK05690.1"/>
    <property type="match status" value="1"/>
</dbReference>
<evidence type="ECO:0000256" key="3">
    <source>
        <dbReference type="ARBA" id="ARBA00022840"/>
    </source>
</evidence>
<gene>
    <name evidence="5" type="ORF">METZ01_LOCUS193863</name>
</gene>
<dbReference type="AlphaFoldDB" id="A0A382DS33"/>
<dbReference type="PANTHER" id="PTHR10953">
    <property type="entry name" value="UBIQUITIN-ACTIVATING ENZYME E1"/>
    <property type="match status" value="1"/>
</dbReference>
<evidence type="ECO:0000256" key="2">
    <source>
        <dbReference type="ARBA" id="ARBA00022741"/>
    </source>
</evidence>
<accession>A0A382DS33</accession>
<dbReference type="CDD" id="cd00757">
    <property type="entry name" value="ThiF_MoeB_HesA_family"/>
    <property type="match status" value="1"/>
</dbReference>
<dbReference type="GO" id="GO:0005829">
    <property type="term" value="C:cytosol"/>
    <property type="evidence" value="ECO:0007669"/>
    <property type="project" value="TreeGrafter"/>
</dbReference>
<dbReference type="CDD" id="cd00158">
    <property type="entry name" value="RHOD"/>
    <property type="match status" value="1"/>
</dbReference>
<dbReference type="SMART" id="SM00450">
    <property type="entry name" value="RHOD"/>
    <property type="match status" value="1"/>
</dbReference>
<dbReference type="PANTHER" id="PTHR10953:SF102">
    <property type="entry name" value="ADENYLYLTRANSFERASE AND SULFURTRANSFERASE MOCS3"/>
    <property type="match status" value="1"/>
</dbReference>
<dbReference type="GO" id="GO:0008641">
    <property type="term" value="F:ubiquitin-like modifier activating enzyme activity"/>
    <property type="evidence" value="ECO:0007669"/>
    <property type="project" value="InterPro"/>
</dbReference>
<dbReference type="InterPro" id="IPR001763">
    <property type="entry name" value="Rhodanese-like_dom"/>
</dbReference>
<dbReference type="GO" id="GO:0016779">
    <property type="term" value="F:nucleotidyltransferase activity"/>
    <property type="evidence" value="ECO:0007669"/>
    <property type="project" value="TreeGrafter"/>
</dbReference>
<dbReference type="InterPro" id="IPR045886">
    <property type="entry name" value="ThiF/MoeB/HesA"/>
</dbReference>
<dbReference type="PROSITE" id="PS50206">
    <property type="entry name" value="RHODANESE_3"/>
    <property type="match status" value="1"/>
</dbReference>
<feature type="domain" description="Rhodanese" evidence="4">
    <location>
        <begin position="328"/>
        <end position="416"/>
    </location>
</feature>
<sequence length="418" mass="45258">IRYLDKEQTSLKPGDTISIVPSVAGGIGTASVAEPDTMPTLSNQEVQRYSRHLIMPEVGMDGQRKLKAARVLCVGAGGLGSPVAMYLAAAGVGTLGLVDFDVVDYSNLQRQILHGTSDVGRSKLQSARDRLEVLNPEITIETHETALSSANALDLFKSYDIILDGTDNFPTRYLVNDACVLLDKPNAYGSIFRFEGQASVFGMPNGPCYRCLYPEPPPPGLIPSCAEGGVLGVLPGIIGTIQATEAIKLIIGVGEPLVGRFLIYDALRMKFRELKLRKDPNCKVCGTNPSITQLIDYEQFCGVTQEQPLTETSDFEITVEDLKKKVDTSDDFFLLDVREPQESQICAISGSTLIPLGDLPNRLGELEGQSNLIVHCRSGVRSAKAVTLLRESGFSNAKNLKGGILAWIDQIDPALPKY</sequence>
<proteinExistence type="predicted"/>
<protein>
    <recommendedName>
        <fullName evidence="4">Rhodanese domain-containing protein</fullName>
    </recommendedName>
</protein>
<name>A0A382DS33_9ZZZZ</name>
<organism evidence="5">
    <name type="scientific">marine metagenome</name>
    <dbReference type="NCBI Taxonomy" id="408172"/>
    <lineage>
        <taxon>unclassified sequences</taxon>
        <taxon>metagenomes</taxon>
        <taxon>ecological metagenomes</taxon>
    </lineage>
</organism>
<dbReference type="FunFam" id="3.40.50.720:FF:000033">
    <property type="entry name" value="Adenylyltransferase and sulfurtransferase MOCS3"/>
    <property type="match status" value="1"/>
</dbReference>
<dbReference type="GO" id="GO:0008146">
    <property type="term" value="F:sulfotransferase activity"/>
    <property type="evidence" value="ECO:0007669"/>
    <property type="project" value="TreeGrafter"/>
</dbReference>
<keyword evidence="2" id="KW-0547">Nucleotide-binding</keyword>
<evidence type="ECO:0000256" key="1">
    <source>
        <dbReference type="ARBA" id="ARBA00022679"/>
    </source>
</evidence>
<feature type="non-terminal residue" evidence="5">
    <location>
        <position position="1"/>
    </location>
</feature>
<evidence type="ECO:0000259" key="4">
    <source>
        <dbReference type="PROSITE" id="PS50206"/>
    </source>
</evidence>
<dbReference type="Pfam" id="PF00581">
    <property type="entry name" value="Rhodanese"/>
    <property type="match status" value="1"/>
</dbReference>
<dbReference type="GO" id="GO:0005524">
    <property type="term" value="F:ATP binding"/>
    <property type="evidence" value="ECO:0007669"/>
    <property type="project" value="UniProtKB-KW"/>
</dbReference>
<keyword evidence="3" id="KW-0067">ATP-binding</keyword>
<evidence type="ECO:0000313" key="5">
    <source>
        <dbReference type="EMBL" id="SVB41009.1"/>
    </source>
</evidence>
<keyword evidence="1" id="KW-0808">Transferase</keyword>
<dbReference type="InterPro" id="IPR000594">
    <property type="entry name" value="ThiF_NAD_FAD-bd"/>
</dbReference>
<dbReference type="InterPro" id="IPR036873">
    <property type="entry name" value="Rhodanese-like_dom_sf"/>
</dbReference>
<reference evidence="5" key="1">
    <citation type="submission" date="2018-05" db="EMBL/GenBank/DDBJ databases">
        <authorList>
            <person name="Lanie J.A."/>
            <person name="Ng W.-L."/>
            <person name="Kazmierczak K.M."/>
            <person name="Andrzejewski T.M."/>
            <person name="Davidsen T.M."/>
            <person name="Wayne K.J."/>
            <person name="Tettelin H."/>
            <person name="Glass J.I."/>
            <person name="Rusch D."/>
            <person name="Podicherti R."/>
            <person name="Tsui H.-C.T."/>
            <person name="Winkler M.E."/>
        </authorList>
    </citation>
    <scope>NUCLEOTIDE SEQUENCE</scope>
</reference>
<dbReference type="Gene3D" id="3.40.50.720">
    <property type="entry name" value="NAD(P)-binding Rossmann-like Domain"/>
    <property type="match status" value="1"/>
</dbReference>
<dbReference type="GO" id="GO:0004792">
    <property type="term" value="F:thiosulfate-cyanide sulfurtransferase activity"/>
    <property type="evidence" value="ECO:0007669"/>
    <property type="project" value="TreeGrafter"/>
</dbReference>
<dbReference type="Pfam" id="PF00899">
    <property type="entry name" value="ThiF"/>
    <property type="match status" value="1"/>
</dbReference>
<dbReference type="Gene3D" id="3.40.250.10">
    <property type="entry name" value="Rhodanese-like domain"/>
    <property type="match status" value="1"/>
</dbReference>